<reference evidence="1" key="2">
    <citation type="submission" date="2021-04" db="EMBL/GenBank/DDBJ databases">
        <authorList>
            <person name="Gilroy R."/>
        </authorList>
    </citation>
    <scope>NUCLEOTIDE SEQUENCE</scope>
    <source>
        <strain evidence="1">ChiHjej10B9-4811</strain>
    </source>
</reference>
<proteinExistence type="predicted"/>
<dbReference type="Proteomes" id="UP000823908">
    <property type="component" value="Unassembled WGS sequence"/>
</dbReference>
<dbReference type="AlphaFoldDB" id="A0A9D2UE84"/>
<evidence type="ECO:0000313" key="2">
    <source>
        <dbReference type="Proteomes" id="UP000823908"/>
    </source>
</evidence>
<dbReference type="SUPFAM" id="SSF55729">
    <property type="entry name" value="Acyl-CoA N-acyltransferases (Nat)"/>
    <property type="match status" value="1"/>
</dbReference>
<name>A0A9D2UE84_9MICC</name>
<dbReference type="InterPro" id="IPR016181">
    <property type="entry name" value="Acyl_CoA_acyltransferase"/>
</dbReference>
<comment type="caution">
    <text evidence="1">The sequence shown here is derived from an EMBL/GenBank/DDBJ whole genome shotgun (WGS) entry which is preliminary data.</text>
</comment>
<dbReference type="EMBL" id="DWUS01000075">
    <property type="protein sequence ID" value="HJD50833.1"/>
    <property type="molecule type" value="Genomic_DNA"/>
</dbReference>
<accession>A0A9D2UE84</accession>
<dbReference type="Gene3D" id="3.40.630.30">
    <property type="match status" value="1"/>
</dbReference>
<gene>
    <name evidence="1" type="ORF">H9908_03040</name>
</gene>
<evidence type="ECO:0000313" key="1">
    <source>
        <dbReference type="EMBL" id="HJD50833.1"/>
    </source>
</evidence>
<organism evidence="1 2">
    <name type="scientific">Candidatus Rothia avistercoris</name>
    <dbReference type="NCBI Taxonomy" id="2840479"/>
    <lineage>
        <taxon>Bacteria</taxon>
        <taxon>Bacillati</taxon>
        <taxon>Actinomycetota</taxon>
        <taxon>Actinomycetes</taxon>
        <taxon>Micrococcales</taxon>
        <taxon>Micrococcaceae</taxon>
        <taxon>Rothia</taxon>
    </lineage>
</organism>
<reference evidence="1" key="1">
    <citation type="journal article" date="2021" name="PeerJ">
        <title>Extensive microbial diversity within the chicken gut microbiome revealed by metagenomics and culture.</title>
        <authorList>
            <person name="Gilroy R."/>
            <person name="Ravi A."/>
            <person name="Getino M."/>
            <person name="Pursley I."/>
            <person name="Horton D.L."/>
            <person name="Alikhan N.F."/>
            <person name="Baker D."/>
            <person name="Gharbi K."/>
            <person name="Hall N."/>
            <person name="Watson M."/>
            <person name="Adriaenssens E.M."/>
            <person name="Foster-Nyarko E."/>
            <person name="Jarju S."/>
            <person name="Secka A."/>
            <person name="Antonio M."/>
            <person name="Oren A."/>
            <person name="Chaudhuri R.R."/>
            <person name="La Ragione R."/>
            <person name="Hildebrand F."/>
            <person name="Pallen M.J."/>
        </authorList>
    </citation>
    <scope>NUCLEOTIDE SEQUENCE</scope>
    <source>
        <strain evidence="1">ChiHjej10B9-4811</strain>
    </source>
</reference>
<protein>
    <submittedName>
        <fullName evidence="1">GNAT family N-acetyltransferase</fullName>
    </submittedName>
</protein>
<sequence>MGFVADGRYVVAPVGAEDAEKYVDLQLRCLAETYNGLVDPAFGARQAANRDGWLEEFAENIAAPGARTFFAYENPAWTPAGGLSCAVGGAIDWDAPVGFALSRPGPLAWELEIGLPPVNEGTRELTHLYTLASTHGTGLGAALFDAVLYPDEPAYLWYIVGNERAREFYSHRGFEDEGLPIDCGGAWAPARTARMYRGLTLPSQ</sequence>